<proteinExistence type="predicted"/>
<protein>
    <submittedName>
        <fullName evidence="2">Ig-like domain-containing protein</fullName>
    </submittedName>
</protein>
<evidence type="ECO:0000313" key="3">
    <source>
        <dbReference type="Proteomes" id="UP001225316"/>
    </source>
</evidence>
<evidence type="ECO:0000256" key="1">
    <source>
        <dbReference type="SAM" id="SignalP"/>
    </source>
</evidence>
<comment type="caution">
    <text evidence="2">The sequence shown here is derived from an EMBL/GenBank/DDBJ whole genome shotgun (WGS) entry which is preliminary data.</text>
</comment>
<dbReference type="InterPro" id="IPR013783">
    <property type="entry name" value="Ig-like_fold"/>
</dbReference>
<dbReference type="PROSITE" id="PS00018">
    <property type="entry name" value="EF_HAND_1"/>
    <property type="match status" value="1"/>
</dbReference>
<dbReference type="EMBL" id="JARXHW010000001">
    <property type="protein sequence ID" value="MDQ8205895.1"/>
    <property type="molecule type" value="Genomic_DNA"/>
</dbReference>
<dbReference type="Pfam" id="PF17957">
    <property type="entry name" value="Big_7"/>
    <property type="match status" value="1"/>
</dbReference>
<reference evidence="2 3" key="1">
    <citation type="submission" date="2023-04" db="EMBL/GenBank/DDBJ databases">
        <title>A novel bacteria isolated from coastal sediment.</title>
        <authorList>
            <person name="Liu X.-J."/>
            <person name="Du Z.-J."/>
        </authorList>
    </citation>
    <scope>NUCLEOTIDE SEQUENCE [LARGE SCALE GENOMIC DNA]</scope>
    <source>
        <strain evidence="2 3">SDUM461003</strain>
    </source>
</reference>
<dbReference type="InterPro" id="IPR018247">
    <property type="entry name" value="EF_Hand_1_Ca_BS"/>
</dbReference>
<dbReference type="RefSeq" id="WP_308947852.1">
    <property type="nucleotide sequence ID" value="NZ_JARXHW010000001.1"/>
</dbReference>
<gene>
    <name evidence="2" type="ORF">QEH52_00095</name>
</gene>
<feature type="signal peptide" evidence="1">
    <location>
        <begin position="1"/>
        <end position="25"/>
    </location>
</feature>
<organism evidence="2 3">
    <name type="scientific">Thalassobacterium maritimum</name>
    <dbReference type="NCBI Taxonomy" id="3041265"/>
    <lineage>
        <taxon>Bacteria</taxon>
        <taxon>Pseudomonadati</taxon>
        <taxon>Verrucomicrobiota</taxon>
        <taxon>Opitutia</taxon>
        <taxon>Puniceicoccales</taxon>
        <taxon>Coraliomargaritaceae</taxon>
        <taxon>Thalassobacterium</taxon>
    </lineage>
</organism>
<feature type="chain" id="PRO_5046431852" evidence="1">
    <location>
        <begin position="26"/>
        <end position="1043"/>
    </location>
</feature>
<name>A0ABU1ARX7_9BACT</name>
<dbReference type="Proteomes" id="UP001225316">
    <property type="component" value="Unassembled WGS sequence"/>
</dbReference>
<accession>A0ABU1ARX7</accession>
<dbReference type="Gene3D" id="2.60.40.10">
    <property type="entry name" value="Immunoglobulins"/>
    <property type="match status" value="2"/>
</dbReference>
<keyword evidence="3" id="KW-1185">Reference proteome</keyword>
<sequence>MKKKYFTSLFSVTLLCLVVCGDSYAGGSQFLSISQRSVEHDYINLKDHEFEGVITGGEQSVGPYQNAIYIEPDDAKKSGLVSTSSLKMNQMASMSVVDLAATYGHMTLTDWYAFNFGSPETQDALDYLLEVDLGNITSGISISSAEAHTLRQDLLGLLSLPNRVIINGNLSAQGLDFTGINLQYQDWRPYLSDLTAAQFFDAAESITNIRGQYAGIQGAFLPNVTFTGSEDFSQISLAYVCTVNFQGFTQSQAIASSQTKGGVVGTVFTPAQYSGWISSIVSNSATICYIAGWDGNGNWYGVLNQLWDLNARNVTYGSSVQKNPNQFIEGVYPGGANVWTYVPDWWKARIILFDSYDYLVDYPDLQPGDDFDGDAISNLDEFLGGTIPFSAADLDSDGVPYDWEFYWDSEVSVFPSPLVRTYDWGGEYTETLYVNNPGGASANFSAATTGSSSIGYSWEDSISGSIAYSWSDISVSGTQISSLSSIDDGIAAVTLTQFEFPYYGREYSELWVSSNGYLSFKALASDGTNQGLPSVASPSGIIAAYWDDLDTALGGDIYYKEEAQRLIVQYEAVAKDDGSGVNTFQIILNADGSIEYQYKQMNGDLDENTVGIQNVSQNQGLQLRYNSDPSNHVTLQNGYAIRFNVTKELFSLSPTSGSVSAGGTTAITATVSLDNLLPGVHYGSIDFSHDGLGASPWIVPVQVSVPFAKLTEPPSGFTLWEGEDLSEAGTFLRAKLVDAPDDVDYVEFRYADTVIDSDSSALNDEYSVDWEDVPAGAHWVYARMVLDDGGMDDSQAILIFAIPDADEDRLDDRWEQYFFGGLQEDPLGDYDSDGASNLHEYEANFDPTNSSSTPSNIPSVIEFTKPSSAISVLQGETVKFEVNFSDVDFGSDKIEFYVGGNLIGVDTSVTTSASFEWVASNVGAFAITAISIDRYGAETSETPAHLVTVLADSDSDGMSDDWELLFFGDLTRDGLGDFDSDGILDRYEWQFSTDPSVDETSLGAGSADVTTYTYDAVGRLLEMDGNYSLTYTFDDEGNLTSAN</sequence>
<evidence type="ECO:0000313" key="2">
    <source>
        <dbReference type="EMBL" id="MDQ8205895.1"/>
    </source>
</evidence>
<keyword evidence="1" id="KW-0732">Signal</keyword>